<dbReference type="Proteomes" id="UP000051836">
    <property type="component" value="Unassembled WGS sequence"/>
</dbReference>
<reference evidence="2 3" key="1">
    <citation type="submission" date="2015-10" db="EMBL/GenBank/DDBJ databases">
        <authorList>
            <person name="Gilbert D.G."/>
        </authorList>
    </citation>
    <scope>NUCLEOTIDE SEQUENCE [LARGE SCALE GENOMIC DNA]</scope>
    <source>
        <strain evidence="2">FVVF132</strain>
    </source>
</reference>
<evidence type="ECO:0000256" key="1">
    <source>
        <dbReference type="SAM" id="MobiDB-lite"/>
    </source>
</evidence>
<feature type="compositionally biased region" description="Polar residues" evidence="1">
    <location>
        <begin position="58"/>
        <end position="70"/>
    </location>
</feature>
<feature type="region of interest" description="Disordered" evidence="1">
    <location>
        <begin position="1"/>
        <end position="26"/>
    </location>
</feature>
<feature type="region of interest" description="Disordered" evidence="1">
    <location>
        <begin position="90"/>
        <end position="132"/>
    </location>
</feature>
<name>A0A0Q3PLB7_AMAAE</name>
<sequence length="132" mass="14425">MQRLVSGHGGTRPEEETDEPSCFPIRHQQGSGLIALLKMLHPDGNSHLGKLSKMHKGANNTQPPTQQGSPEDSLLNVKWLEDENLHIKGIEQEEAVSQPILTGEEQIQESRKQEDNAPSKLPQGVGSMTTSA</sequence>
<organism evidence="2 3">
    <name type="scientific">Amazona aestiva</name>
    <name type="common">Blue-fronted Amazon parrot</name>
    <dbReference type="NCBI Taxonomy" id="12930"/>
    <lineage>
        <taxon>Eukaryota</taxon>
        <taxon>Metazoa</taxon>
        <taxon>Chordata</taxon>
        <taxon>Craniata</taxon>
        <taxon>Vertebrata</taxon>
        <taxon>Euteleostomi</taxon>
        <taxon>Archelosauria</taxon>
        <taxon>Archosauria</taxon>
        <taxon>Dinosauria</taxon>
        <taxon>Saurischia</taxon>
        <taxon>Theropoda</taxon>
        <taxon>Coelurosauria</taxon>
        <taxon>Aves</taxon>
        <taxon>Neognathae</taxon>
        <taxon>Neoaves</taxon>
        <taxon>Telluraves</taxon>
        <taxon>Australaves</taxon>
        <taxon>Psittaciformes</taxon>
        <taxon>Psittacidae</taxon>
        <taxon>Amazona</taxon>
    </lineage>
</organism>
<protein>
    <submittedName>
        <fullName evidence="2">Uncharacterized protein</fullName>
    </submittedName>
</protein>
<feature type="region of interest" description="Disordered" evidence="1">
    <location>
        <begin position="45"/>
        <end position="74"/>
    </location>
</feature>
<evidence type="ECO:0000313" key="2">
    <source>
        <dbReference type="EMBL" id="KQK81787.1"/>
    </source>
</evidence>
<keyword evidence="3" id="KW-1185">Reference proteome</keyword>
<dbReference type="EMBL" id="LMAW01002191">
    <property type="protein sequence ID" value="KQK81787.1"/>
    <property type="molecule type" value="Genomic_DNA"/>
</dbReference>
<feature type="compositionally biased region" description="Basic and acidic residues" evidence="1">
    <location>
        <begin position="108"/>
        <end position="117"/>
    </location>
</feature>
<evidence type="ECO:0000313" key="3">
    <source>
        <dbReference type="Proteomes" id="UP000051836"/>
    </source>
</evidence>
<gene>
    <name evidence="2" type="ORF">AAES_77779</name>
</gene>
<dbReference type="AlphaFoldDB" id="A0A0Q3PLB7"/>
<proteinExistence type="predicted"/>
<comment type="caution">
    <text evidence="2">The sequence shown here is derived from an EMBL/GenBank/DDBJ whole genome shotgun (WGS) entry which is preliminary data.</text>
</comment>
<accession>A0A0Q3PLB7</accession>